<feature type="repeat" description="ANK" evidence="1">
    <location>
        <begin position="480"/>
        <end position="506"/>
    </location>
</feature>
<accession>A0A8B7KPS0</accession>
<sequence length="1550" mass="172434">MKFRKLSTSSPKMELLSRRSSSDRMSTLKRSRSFRASMKLMSKLRSRASMRLNGGFDLSPTSLQHSKRKREKLSLVEEGVVSTPANNNNNNNTTTIIDPSFENRPSRIIEDNDTLVPQGDRLSSTLEFESRKIAKELSKLCLTDLTTEKSRRGKSSDEISPKVTTRNIFRWRRSNGEVEEESEGKKRPPLPWTATGGHENPTFRLDASLDSSMSAFLFESENSDRVANDHCKDETGYLEERWPDDAPFTADSKNDEARKGRESEEVDDDDDDCRANESERDESKRGLFTGAKARSLSVNDVVLRDEEVASSLVLNSLVDDVGDASKGTRKSQSEKIRKTSVCSSKSCRIRTVDNIANFWTSARGGSFRSKVSVGRKKSIKESRDSHDSLGNRDRVLVTTTSGSKLYSLQGMEFLEGFGKKKQQPNQQSNNISSVHINPLTAQSLNIHLHALFAAVEHGHLDKARTILESTDVDVNSVNSDGLSPLDVAVLSNNRPLAKMLVAFGAQEGNQFKSPESLGSHLASLLLEAEHRVQELGGSTSGSGGTTLLEPPASHRSSFSSQHNNLTGCGGSAEDKQLALWERRARALRKMLLGFDQARPPDMPFLVAVDVTGTNSVTVRFQEPDSHDSPICTKFKVQWSIKEDFSVVCGEREVLDMKQRECRIDDLIQGQKYYFRAAAGNLKGYSRFRNSTPAHVTPSSWRDIDGRVPRFAGRLEQLNTLFTDIRRPEYTQETPAVQRRNHKKKTTIKQLFTATSKFQKNLRRGVFLACLLYHEDKVLVTNEDFLPVIEVDETYPSCIYNDFHWLMKVGCTWDDVKILRQDMEKSHSSSTNHFRIKLLQAAAQMQAALCIQDLGQLYHKPIRDVQGTLVFSTVNYVKSPKLISVLNSRWLPLSKVTKKVIIHEDSNVADILIASIQEQMTYHQVSSIKLSKGLYLGYLKMQSSVDLIQVVVPAKSPNVLPHCKIRDNPHVSAEEWDYLKRITRIHASDASVKDCEEKENVTNESQGTEQQKLFVDLVAATARRLFNYMEISPEDSLLHRLYDAEVIDLTHDVSFLIAVPPAETACCVPGTREILLQRGDLLSLPIQVFEMVHLNTYQKDVINRYSRLSCILELDTAQAQYNHREAFSSLELSVAKDKLARLQDLQTQVNTVWKGARWLIDVITFARDRGFSQQSGSSQVGISMKHLLSLDRNKSNNNSNSLKRSLLQLPPRDPKLVKSSPGRGSWPGPNMSNSSSNLLTTEFSKSEQQLPSGQYIRKGSNTSNVSTGSEPPKSSLPMSSASNLSNATSAGSNNHLVPLQNTRLPPSKSEDTLILTKYKHSPRNRSATITSASASTSPLLSIKPIIYGGSLLSVSTAMTNTTSLLSVSNNTNSDSLHSLSSDEYSTPNSSVCIKSGHAKSKSTKPTASVAATATGSLESQLEEEKDEATMMPAPLPGILQVYAAYETGLASGTSLKLHVTPRTTAREVVNLVVKQLNMAVVLKGQEGPVYTADELPNFCLVAVIGARERCLRDDFKLLQLQNPWKKGRLYVRQKQDVLAALEHSSKHTAYL</sequence>
<dbReference type="CDD" id="cd17117">
    <property type="entry name" value="RA_ANKFN1_like"/>
    <property type="match status" value="1"/>
</dbReference>
<accession>A0A7M7MTC8</accession>
<feature type="region of interest" description="Disordered" evidence="2">
    <location>
        <begin position="171"/>
        <end position="205"/>
    </location>
</feature>
<dbReference type="Pfam" id="PF00041">
    <property type="entry name" value="fn3"/>
    <property type="match status" value="1"/>
</dbReference>
<feature type="region of interest" description="Disordered" evidence="2">
    <location>
        <begin position="370"/>
        <end position="393"/>
    </location>
</feature>
<protein>
    <submittedName>
        <fullName evidence="7 8">Uncharacterized protein LOC410514 isoform X1</fullName>
    </submittedName>
</protein>
<feature type="compositionally biased region" description="Basic and acidic residues" evidence="2">
    <location>
        <begin position="273"/>
        <end position="284"/>
    </location>
</feature>
<evidence type="ECO:0000256" key="2">
    <source>
        <dbReference type="SAM" id="MobiDB-lite"/>
    </source>
</evidence>
<dbReference type="Gene3D" id="2.60.40.10">
    <property type="entry name" value="Immunoglobulins"/>
    <property type="match status" value="1"/>
</dbReference>
<dbReference type="InterPro" id="IPR002110">
    <property type="entry name" value="Ankyrin_rpt"/>
</dbReference>
<dbReference type="SMART" id="SM00060">
    <property type="entry name" value="FN3"/>
    <property type="match status" value="1"/>
</dbReference>
<feature type="domain" description="Ras-associating" evidence="3">
    <location>
        <begin position="1434"/>
        <end position="1535"/>
    </location>
</feature>
<dbReference type="GO" id="GO:0000132">
    <property type="term" value="P:establishment of mitotic spindle orientation"/>
    <property type="evidence" value="ECO:0007669"/>
    <property type="project" value="TreeGrafter"/>
</dbReference>
<feature type="compositionally biased region" description="Low complexity" evidence="2">
    <location>
        <begin position="1274"/>
        <end position="1293"/>
    </location>
</feature>
<dbReference type="GeneID" id="410514"/>
<name>A0A7M7MTC8_APIME</name>
<dbReference type="RefSeq" id="XP_016771568.2">
    <property type="nucleotide sequence ID" value="XM_016916079.2"/>
</dbReference>
<feature type="compositionally biased region" description="Polar residues" evidence="2">
    <location>
        <begin position="1241"/>
        <end position="1251"/>
    </location>
</feature>
<dbReference type="SUPFAM" id="SSF48403">
    <property type="entry name" value="Ankyrin repeat"/>
    <property type="match status" value="1"/>
</dbReference>
<feature type="region of interest" description="Disordered" evidence="2">
    <location>
        <begin position="1"/>
        <end position="34"/>
    </location>
</feature>
<evidence type="ECO:0000313" key="8">
    <source>
        <dbReference type="RefSeq" id="XP_026300680.1"/>
    </source>
</evidence>
<dbReference type="PANTHER" id="PTHR21437">
    <property type="entry name" value="WIDE AWAKE"/>
    <property type="match status" value="1"/>
</dbReference>
<evidence type="ECO:0000313" key="7">
    <source>
        <dbReference type="RefSeq" id="XP_016771568.2"/>
    </source>
</evidence>
<dbReference type="RefSeq" id="XP_026300680.1">
    <property type="nucleotide sequence ID" value="XM_026444895.1"/>
</dbReference>
<dbReference type="CDD" id="cd00063">
    <property type="entry name" value="FN3"/>
    <property type="match status" value="1"/>
</dbReference>
<dbReference type="Gene3D" id="3.10.20.90">
    <property type="entry name" value="Phosphatidylinositol 3-kinase Catalytic Subunit, Chain A, domain 1"/>
    <property type="match status" value="1"/>
</dbReference>
<dbReference type="SMART" id="SM00314">
    <property type="entry name" value="RA"/>
    <property type="match status" value="1"/>
</dbReference>
<proteinExistence type="predicted"/>
<reference evidence="7 8" key="2">
    <citation type="submission" date="2025-04" db="UniProtKB">
        <authorList>
            <consortium name="RefSeq"/>
        </authorList>
    </citation>
    <scope>IDENTIFICATION</scope>
    <source>
        <strain evidence="7 8">DH4</strain>
        <tissue evidence="7 8">Whole body</tissue>
    </source>
</reference>
<evidence type="ECO:0000259" key="4">
    <source>
        <dbReference type="PROSITE" id="PS50853"/>
    </source>
</evidence>
<feature type="compositionally biased region" description="Polar residues" evidence="2">
    <location>
        <begin position="1"/>
        <end position="11"/>
    </location>
</feature>
<dbReference type="InterPro" id="IPR013783">
    <property type="entry name" value="Ig-like_fold"/>
</dbReference>
<feature type="region of interest" description="Disordered" evidence="2">
    <location>
        <begin position="1190"/>
        <end position="1309"/>
    </location>
</feature>
<organism evidence="5">
    <name type="scientific">Apis mellifera</name>
    <name type="common">Honeybee</name>
    <dbReference type="NCBI Taxonomy" id="7460"/>
    <lineage>
        <taxon>Eukaryota</taxon>
        <taxon>Metazoa</taxon>
        <taxon>Ecdysozoa</taxon>
        <taxon>Arthropoda</taxon>
        <taxon>Hexapoda</taxon>
        <taxon>Insecta</taxon>
        <taxon>Pterygota</taxon>
        <taxon>Neoptera</taxon>
        <taxon>Endopterygota</taxon>
        <taxon>Hymenoptera</taxon>
        <taxon>Apocrita</taxon>
        <taxon>Aculeata</taxon>
        <taxon>Apoidea</taxon>
        <taxon>Anthophila</taxon>
        <taxon>Apidae</taxon>
        <taxon>Apis</taxon>
    </lineage>
</organism>
<evidence type="ECO:0000256" key="1">
    <source>
        <dbReference type="PROSITE-ProRule" id="PRU00023"/>
    </source>
</evidence>
<dbReference type="Pfam" id="PF13637">
    <property type="entry name" value="Ank_4"/>
    <property type="match status" value="1"/>
</dbReference>
<reference evidence="5" key="1">
    <citation type="submission" date="2021-01" db="UniProtKB">
        <authorList>
            <consortium name="EnsemblMetazoa"/>
        </authorList>
    </citation>
    <scope>IDENTIFICATION</scope>
    <source>
        <strain evidence="5">DH4</strain>
    </source>
</reference>
<keyword evidence="1" id="KW-0040">ANK repeat</keyword>
<dbReference type="EnsemblMetazoa" id="XM_016916079">
    <property type="protein sequence ID" value="XP_016771568"/>
    <property type="gene ID" value="LOC410514"/>
</dbReference>
<feature type="compositionally biased region" description="Basic and acidic residues" evidence="2">
    <location>
        <begin position="379"/>
        <end position="393"/>
    </location>
</feature>
<feature type="compositionally biased region" description="Polar residues" evidence="2">
    <location>
        <begin position="554"/>
        <end position="566"/>
    </location>
</feature>
<dbReference type="Proteomes" id="UP000005203">
    <property type="component" value="Linkage group LG14"/>
</dbReference>
<dbReference type="InterPro" id="IPR000159">
    <property type="entry name" value="RA_dom"/>
</dbReference>
<evidence type="ECO:0000313" key="6">
    <source>
        <dbReference type="Proteomes" id="UP000005203"/>
    </source>
</evidence>
<feature type="region of interest" description="Disordered" evidence="2">
    <location>
        <begin position="535"/>
        <end position="570"/>
    </location>
</feature>
<evidence type="ECO:0000259" key="3">
    <source>
        <dbReference type="PROSITE" id="PS50200"/>
    </source>
</evidence>
<evidence type="ECO:0000313" key="5">
    <source>
        <dbReference type="EnsemblMetazoa" id="XP_026300680"/>
    </source>
</evidence>
<feature type="region of interest" description="Disordered" evidence="2">
    <location>
        <begin position="1394"/>
        <end position="1419"/>
    </location>
</feature>
<dbReference type="SUPFAM" id="SSF49265">
    <property type="entry name" value="Fibronectin type III"/>
    <property type="match status" value="1"/>
</dbReference>
<accession>A0A7M7IIZ3</accession>
<dbReference type="CTD" id="42676"/>
<feature type="compositionally biased region" description="Polar residues" evidence="2">
    <location>
        <begin position="1258"/>
        <end position="1268"/>
    </location>
</feature>
<dbReference type="InterPro" id="IPR039269">
    <property type="entry name" value="ANKFN1"/>
</dbReference>
<dbReference type="EnsemblMetazoa" id="XM_026444895">
    <property type="protein sequence ID" value="XP_026300680"/>
    <property type="gene ID" value="LOC410514"/>
</dbReference>
<dbReference type="PROSITE" id="PS50088">
    <property type="entry name" value="ANK_REPEAT"/>
    <property type="match status" value="1"/>
</dbReference>
<accession>A0A8B8H9H5</accession>
<feature type="compositionally biased region" description="Low complexity" evidence="2">
    <location>
        <begin position="1194"/>
        <end position="1206"/>
    </location>
</feature>
<dbReference type="SMART" id="SM00248">
    <property type="entry name" value="ANK"/>
    <property type="match status" value="2"/>
</dbReference>
<feature type="region of interest" description="Disordered" evidence="2">
    <location>
        <begin position="237"/>
        <end position="284"/>
    </location>
</feature>
<dbReference type="InterPro" id="IPR003961">
    <property type="entry name" value="FN3_dom"/>
</dbReference>
<dbReference type="PANTHER" id="PTHR21437:SF1">
    <property type="entry name" value="WIDE AWAKE"/>
    <property type="match status" value="1"/>
</dbReference>
<feature type="compositionally biased region" description="Basic and acidic residues" evidence="2">
    <location>
        <begin position="252"/>
        <end position="263"/>
    </location>
</feature>
<dbReference type="PROSITE" id="PS50200">
    <property type="entry name" value="RA"/>
    <property type="match status" value="1"/>
</dbReference>
<feature type="compositionally biased region" description="Polar residues" evidence="2">
    <location>
        <begin position="1402"/>
        <end position="1418"/>
    </location>
</feature>
<dbReference type="Gene3D" id="1.25.40.20">
    <property type="entry name" value="Ankyrin repeat-containing domain"/>
    <property type="match status" value="1"/>
</dbReference>
<dbReference type="InterPro" id="IPR036770">
    <property type="entry name" value="Ankyrin_rpt-contain_sf"/>
</dbReference>
<gene>
    <name evidence="7 8" type="primary">LOC410514</name>
</gene>
<feature type="compositionally biased region" description="Low complexity" evidence="2">
    <location>
        <begin position="1231"/>
        <end position="1240"/>
    </location>
</feature>
<dbReference type="PROSITE" id="PS50853">
    <property type="entry name" value="FN3"/>
    <property type="match status" value="1"/>
</dbReference>
<dbReference type="OrthoDB" id="2428204at2759"/>
<dbReference type="GO" id="GO:0007165">
    <property type="term" value="P:signal transduction"/>
    <property type="evidence" value="ECO:0007669"/>
    <property type="project" value="InterPro"/>
</dbReference>
<dbReference type="InterPro" id="IPR036116">
    <property type="entry name" value="FN3_sf"/>
</dbReference>
<feature type="domain" description="Fibronectin type-III" evidence="4">
    <location>
        <begin position="599"/>
        <end position="699"/>
    </location>
</feature>
<dbReference type="PROSITE" id="PS50297">
    <property type="entry name" value="ANK_REP_REGION"/>
    <property type="match status" value="1"/>
</dbReference>
<keyword evidence="6" id="KW-1185">Reference proteome</keyword>
<dbReference type="GO" id="GO:0061172">
    <property type="term" value="P:regulation of establishment of bipolar cell polarity"/>
    <property type="evidence" value="ECO:0007669"/>
    <property type="project" value="TreeGrafter"/>
</dbReference>
<dbReference type="GO" id="GO:0005819">
    <property type="term" value="C:spindle"/>
    <property type="evidence" value="ECO:0007669"/>
    <property type="project" value="TreeGrafter"/>
</dbReference>